<dbReference type="EMBL" id="CP114040">
    <property type="protein sequence ID" value="WAS95053.1"/>
    <property type="molecule type" value="Genomic_DNA"/>
</dbReference>
<reference evidence="1" key="1">
    <citation type="submission" date="2022-11" db="EMBL/GenBank/DDBJ databases">
        <title>Minimal conservation of predation-associated metabolite biosynthetic gene clusters underscores biosynthetic potential of Myxococcota including descriptions for ten novel species: Archangium lansinium sp. nov., Myxococcus landrumus sp. nov., Nannocystis bai.</title>
        <authorList>
            <person name="Ahearne A."/>
            <person name="Stevens C."/>
            <person name="Dowd S."/>
        </authorList>
    </citation>
    <scope>NUCLEOTIDE SEQUENCE</scope>
    <source>
        <strain evidence="1">Fl3</strain>
    </source>
</reference>
<dbReference type="RefSeq" id="WP_269037385.1">
    <property type="nucleotide sequence ID" value="NZ_CP114040.1"/>
</dbReference>
<dbReference type="Proteomes" id="UP001164459">
    <property type="component" value="Chromosome"/>
</dbReference>
<name>A0ABY7H6Z4_9BACT</name>
<sequence>MKPWNDLYEAQRTARSLSSNSWSNELRKLLVTFSDAGFCDRSVAGRFTYKQDGKLLEWSIRDGGSTTPVELRNIADLASAELSLMALADRKNHLHQFTAMVEGKRADGSAWSLAVHFEDDRETKERPEGDRKGTGACGHAAFHCHVGPGLNVGPKVRVPLPAFGPVEALQWVLSQLVPTPQFEPAPWSSFTAVVKKAAT</sequence>
<protein>
    <submittedName>
        <fullName evidence="1">Uncharacterized protein</fullName>
    </submittedName>
</protein>
<keyword evidence="2" id="KW-1185">Reference proteome</keyword>
<gene>
    <name evidence="1" type="ORF">O0S08_02730</name>
</gene>
<evidence type="ECO:0000313" key="2">
    <source>
        <dbReference type="Proteomes" id="UP001164459"/>
    </source>
</evidence>
<evidence type="ECO:0000313" key="1">
    <source>
        <dbReference type="EMBL" id="WAS95053.1"/>
    </source>
</evidence>
<organism evidence="1 2">
    <name type="scientific">Nannocystis punicea</name>
    <dbReference type="NCBI Taxonomy" id="2995304"/>
    <lineage>
        <taxon>Bacteria</taxon>
        <taxon>Pseudomonadati</taxon>
        <taxon>Myxococcota</taxon>
        <taxon>Polyangia</taxon>
        <taxon>Nannocystales</taxon>
        <taxon>Nannocystaceae</taxon>
        <taxon>Nannocystis</taxon>
    </lineage>
</organism>
<accession>A0ABY7H6Z4</accession>
<proteinExistence type="predicted"/>